<dbReference type="AlphaFoldDB" id="A0A3G7U0T5"/>
<dbReference type="Proteomes" id="UP000268696">
    <property type="component" value="Chromosome"/>
</dbReference>
<gene>
    <name evidence="1" type="ORF">C4K03_0811</name>
</gene>
<dbReference type="EMBL" id="CP027754">
    <property type="protein sequence ID" value="AZE52984.1"/>
    <property type="molecule type" value="Genomic_DNA"/>
</dbReference>
<organism evidence="1 2">
    <name type="scientific">Pseudomonas synxantha</name>
    <dbReference type="NCBI Taxonomy" id="47883"/>
    <lineage>
        <taxon>Bacteria</taxon>
        <taxon>Pseudomonadati</taxon>
        <taxon>Pseudomonadota</taxon>
        <taxon>Gammaproteobacteria</taxon>
        <taxon>Pseudomonadales</taxon>
        <taxon>Pseudomonadaceae</taxon>
        <taxon>Pseudomonas</taxon>
    </lineage>
</organism>
<evidence type="ECO:0000313" key="1">
    <source>
        <dbReference type="EMBL" id="AZE52984.1"/>
    </source>
</evidence>
<proteinExistence type="predicted"/>
<evidence type="ECO:0000313" key="2">
    <source>
        <dbReference type="Proteomes" id="UP000268696"/>
    </source>
</evidence>
<sequence length="261" mass="28576">MKFNAGSLSDYLGATLKVATEHSDNQPQLMFMVRQMDEVFQKEIFGQEFEANATVGLLVMNAYVTLLSAVRQALSGHVVSTFPIARAALESACYALLARDEIKAEIWSDRHLSEGALKACRRTFTAQKAVDELKTISPPMAEYVMAHYEASIDFGAHPNRKSVLDHLEDSGPAGEGLHSFELTGVYGGNSWQVNHALLACVEVGQAIAFLMAAAAKNHPLINDRIGVMQSWMDAKNQVLEELSGEPLDYSGPMYRSVIPPT</sequence>
<accession>A0A3G7U0T5</accession>
<name>A0A3G7U0T5_9PSED</name>
<dbReference type="RefSeq" id="WP_124376234.1">
    <property type="nucleotide sequence ID" value="NZ_CP027754.1"/>
</dbReference>
<reference evidence="1 2" key="1">
    <citation type="submission" date="2018-03" db="EMBL/GenBank/DDBJ databases">
        <title>Diversity of phytobeneficial traits revealed by whole-genome analysis of worldwide-isolated phenazine-producing Pseudomonas spp.</title>
        <authorList>
            <person name="Biessy A."/>
            <person name="Novinscak A."/>
            <person name="Blom J."/>
            <person name="Leger G."/>
            <person name="Thomashow L.S."/>
            <person name="Cazorla F.M."/>
            <person name="Josic D."/>
            <person name="Filion M."/>
        </authorList>
    </citation>
    <scope>NUCLEOTIDE SEQUENCE [LARGE SCALE GENOMIC DNA]</scope>
    <source>
        <strain evidence="1 2">30B</strain>
    </source>
</reference>
<protein>
    <submittedName>
        <fullName evidence="1">Uncharacterized protein</fullName>
    </submittedName>
</protein>